<keyword evidence="4" id="KW-1185">Reference proteome</keyword>
<proteinExistence type="predicted"/>
<gene>
    <name evidence="3" type="ORF">GCM10007876_38310</name>
</gene>
<comment type="caution">
    <text evidence="3">The sequence shown here is derived from an EMBL/GenBank/DDBJ whole genome shotgun (WGS) entry which is preliminary data.</text>
</comment>
<dbReference type="SUPFAM" id="SSF51182">
    <property type="entry name" value="RmlC-like cupins"/>
    <property type="match status" value="1"/>
</dbReference>
<reference evidence="3" key="1">
    <citation type="journal article" date="2014" name="Int. J. Syst. Evol. Microbiol.">
        <title>Complete genome sequence of Corynebacterium casei LMG S-19264T (=DSM 44701T), isolated from a smear-ripened cheese.</title>
        <authorList>
            <consortium name="US DOE Joint Genome Institute (JGI-PGF)"/>
            <person name="Walter F."/>
            <person name="Albersmeier A."/>
            <person name="Kalinowski J."/>
            <person name="Ruckert C."/>
        </authorList>
    </citation>
    <scope>NUCLEOTIDE SEQUENCE</scope>
    <source>
        <strain evidence="3">NBRC 110071</strain>
    </source>
</reference>
<dbReference type="Proteomes" id="UP001161389">
    <property type="component" value="Unassembled WGS sequence"/>
</dbReference>
<dbReference type="PANTHER" id="PTHR38599">
    <property type="entry name" value="CUPIN DOMAIN PROTEIN (AFU_ORTHOLOGUE AFUA_3G13620)"/>
    <property type="match status" value="1"/>
</dbReference>
<feature type="chain" id="PRO_5041279701" description="Cupin type-2 domain-containing protein" evidence="1">
    <location>
        <begin position="21"/>
        <end position="133"/>
    </location>
</feature>
<evidence type="ECO:0000313" key="3">
    <source>
        <dbReference type="EMBL" id="GLQ33351.1"/>
    </source>
</evidence>
<keyword evidence="1" id="KW-0732">Signal</keyword>
<dbReference type="EMBL" id="BSNM01000026">
    <property type="protein sequence ID" value="GLQ33351.1"/>
    <property type="molecule type" value="Genomic_DNA"/>
</dbReference>
<protein>
    <recommendedName>
        <fullName evidence="2">Cupin type-2 domain-containing protein</fullName>
    </recommendedName>
</protein>
<dbReference type="AlphaFoldDB" id="A0AA37SFC8"/>
<sequence length="133" mass="14570">MNLRKAASLIVLGVSLSTQAISAEKPVREDKFFRSVEVAGNSGFVKSQRIEIPPGFAAPSHVHPVPTFGVVNQGTIAYQEEGGEETMLNEGDTFFEPQDVNILKFNNTGSDTAVFTVFYIVDKQESPTLHINR</sequence>
<evidence type="ECO:0000256" key="1">
    <source>
        <dbReference type="SAM" id="SignalP"/>
    </source>
</evidence>
<dbReference type="PANTHER" id="PTHR38599:SF1">
    <property type="entry name" value="CUPIN DOMAIN PROTEIN (AFU_ORTHOLOGUE AFUA_3G13620)"/>
    <property type="match status" value="1"/>
</dbReference>
<feature type="domain" description="Cupin type-2" evidence="2">
    <location>
        <begin position="49"/>
        <end position="118"/>
    </location>
</feature>
<dbReference type="InterPro" id="IPR013096">
    <property type="entry name" value="Cupin_2"/>
</dbReference>
<evidence type="ECO:0000259" key="2">
    <source>
        <dbReference type="Pfam" id="PF07883"/>
    </source>
</evidence>
<accession>A0AA37SFC8</accession>
<dbReference type="Pfam" id="PF07883">
    <property type="entry name" value="Cupin_2"/>
    <property type="match status" value="1"/>
</dbReference>
<dbReference type="InterPro" id="IPR014710">
    <property type="entry name" value="RmlC-like_jellyroll"/>
</dbReference>
<evidence type="ECO:0000313" key="4">
    <source>
        <dbReference type="Proteomes" id="UP001161389"/>
    </source>
</evidence>
<reference evidence="3" key="2">
    <citation type="submission" date="2023-01" db="EMBL/GenBank/DDBJ databases">
        <title>Draft genome sequence of Litoribrevibacter albus strain NBRC 110071.</title>
        <authorList>
            <person name="Sun Q."/>
            <person name="Mori K."/>
        </authorList>
    </citation>
    <scope>NUCLEOTIDE SEQUENCE</scope>
    <source>
        <strain evidence="3">NBRC 110071</strain>
    </source>
</reference>
<dbReference type="InterPro" id="IPR011051">
    <property type="entry name" value="RmlC_Cupin_sf"/>
</dbReference>
<dbReference type="RefSeq" id="WP_284383744.1">
    <property type="nucleotide sequence ID" value="NZ_BSNM01000026.1"/>
</dbReference>
<dbReference type="Gene3D" id="2.60.120.10">
    <property type="entry name" value="Jelly Rolls"/>
    <property type="match status" value="1"/>
</dbReference>
<organism evidence="3 4">
    <name type="scientific">Litoribrevibacter albus</name>
    <dbReference type="NCBI Taxonomy" id="1473156"/>
    <lineage>
        <taxon>Bacteria</taxon>
        <taxon>Pseudomonadati</taxon>
        <taxon>Pseudomonadota</taxon>
        <taxon>Gammaproteobacteria</taxon>
        <taxon>Oceanospirillales</taxon>
        <taxon>Oceanospirillaceae</taxon>
        <taxon>Litoribrevibacter</taxon>
    </lineage>
</organism>
<feature type="signal peptide" evidence="1">
    <location>
        <begin position="1"/>
        <end position="20"/>
    </location>
</feature>
<name>A0AA37SFC8_9GAMM</name>